<dbReference type="PANTHER" id="PTHR31973">
    <property type="entry name" value="POLYPROTEIN, PUTATIVE-RELATED"/>
    <property type="match status" value="1"/>
</dbReference>
<reference evidence="7" key="1">
    <citation type="journal article" date="2014" name="Nat. Genet.">
        <title>The genome of the stress-tolerant wild tomato species Solanum pennellii.</title>
        <authorList>
            <person name="Bolger A."/>
            <person name="Scossa F."/>
            <person name="Bolger M.E."/>
            <person name="Lanz C."/>
            <person name="Maumus F."/>
            <person name="Tohge T."/>
            <person name="Quesneville H."/>
            <person name="Alseekh S."/>
            <person name="Sorensen I."/>
            <person name="Lichtenstein G."/>
            <person name="Fich E.A."/>
            <person name="Conte M."/>
            <person name="Keller H."/>
            <person name="Schneeberger K."/>
            <person name="Schwacke R."/>
            <person name="Ofner I."/>
            <person name="Vrebalov J."/>
            <person name="Xu Y."/>
            <person name="Osorio S."/>
            <person name="Aflitos S.A."/>
            <person name="Schijlen E."/>
            <person name="Jimenez-Gomez J.M."/>
            <person name="Ryngajllo M."/>
            <person name="Kimura S."/>
            <person name="Kumar R."/>
            <person name="Koenig D."/>
            <person name="Headland L.R."/>
            <person name="Maloof J.N."/>
            <person name="Sinha N."/>
            <person name="van Ham R.C."/>
            <person name="Lankhorst R.K."/>
            <person name="Mao L."/>
            <person name="Vogel A."/>
            <person name="Arsova B."/>
            <person name="Panstruga R."/>
            <person name="Fei Z."/>
            <person name="Rose J.K."/>
            <person name="Zamir D."/>
            <person name="Carrari F."/>
            <person name="Giovannoni J.J."/>
            <person name="Weigel D."/>
            <person name="Usadel B."/>
            <person name="Fernie A.R."/>
        </authorList>
    </citation>
    <scope>NUCLEOTIDE SEQUENCE [LARGE SCALE GENOMIC DNA]</scope>
    <source>
        <strain evidence="7">cv. LA0716</strain>
    </source>
</reference>
<dbReference type="RefSeq" id="XP_015081432.1">
    <property type="nucleotide sequence ID" value="XM_015225946.1"/>
</dbReference>
<dbReference type="PROSITE" id="PS50966">
    <property type="entry name" value="ZF_SWIM"/>
    <property type="match status" value="1"/>
</dbReference>
<dbReference type="InterPro" id="IPR007527">
    <property type="entry name" value="Znf_SWIM"/>
</dbReference>
<reference evidence="8" key="2">
    <citation type="submission" date="2025-08" db="UniProtKB">
        <authorList>
            <consortium name="RefSeq"/>
        </authorList>
    </citation>
    <scope>IDENTIFICATION</scope>
</reference>
<evidence type="ECO:0000256" key="1">
    <source>
        <dbReference type="ARBA" id="ARBA00022723"/>
    </source>
</evidence>
<dbReference type="SMART" id="SM00575">
    <property type="entry name" value="ZnF_PMZ"/>
    <property type="match status" value="1"/>
</dbReference>
<evidence type="ECO:0000256" key="4">
    <source>
        <dbReference type="PROSITE-ProRule" id="PRU00325"/>
    </source>
</evidence>
<keyword evidence="2 4" id="KW-0863">Zinc-finger</keyword>
<evidence type="ECO:0000313" key="8">
    <source>
        <dbReference type="RefSeq" id="XP_015081432.1"/>
    </source>
</evidence>
<keyword evidence="3" id="KW-0862">Zinc</keyword>
<proteinExistence type="predicted"/>
<evidence type="ECO:0000259" key="6">
    <source>
        <dbReference type="PROSITE" id="PS50966"/>
    </source>
</evidence>
<evidence type="ECO:0000256" key="5">
    <source>
        <dbReference type="SAM" id="MobiDB-lite"/>
    </source>
</evidence>
<dbReference type="Proteomes" id="UP000694930">
    <property type="component" value="Chromosome 7"/>
</dbReference>
<organism evidence="7 8">
    <name type="scientific">Solanum pennellii</name>
    <name type="common">Tomato</name>
    <name type="synonym">Lycopersicon pennellii</name>
    <dbReference type="NCBI Taxonomy" id="28526"/>
    <lineage>
        <taxon>Eukaryota</taxon>
        <taxon>Viridiplantae</taxon>
        <taxon>Streptophyta</taxon>
        <taxon>Embryophyta</taxon>
        <taxon>Tracheophyta</taxon>
        <taxon>Spermatophyta</taxon>
        <taxon>Magnoliopsida</taxon>
        <taxon>eudicotyledons</taxon>
        <taxon>Gunneridae</taxon>
        <taxon>Pentapetalae</taxon>
        <taxon>asterids</taxon>
        <taxon>lamiids</taxon>
        <taxon>Solanales</taxon>
        <taxon>Solanaceae</taxon>
        <taxon>Solanoideae</taxon>
        <taxon>Solaneae</taxon>
        <taxon>Solanum</taxon>
        <taxon>Solanum subgen. Lycopersicon</taxon>
    </lineage>
</organism>
<accession>A0ABM1H7D3</accession>
<sequence length="359" mass="40918">MAGIDTESKLTWKWFMTILKDDLNLVNGSQLTIISDMQKGLIAAVDELFQEYNNIAESFNSLISGPRNKTIVTMLEEIRVKVMSRVSKSRAFAQTWTDGIYPMATMVFNTNVTRSMQCNIEWNGDVGFKVLEGVYKHTVNLGQQKCSCRSWELKGITCANGIAAMNHLNMDASQAISSWYRKDTYMKTYSHFIQPVPNMEMWPESRKPMVEPPEARQMPGRPPKNRRRETCESTTGKRGVEVIMKEQAPVKLVQEEVHEVVTRRGLMLLDKVYLLLILDIRQGLSSRRRVNTAVVSSAHVTGDIDFKPTKGLKWKGKQAMTQRELQVESVMRRIQTWSKADGIQTRSQAKGKSLSKKTF</sequence>
<keyword evidence="7" id="KW-1185">Reference proteome</keyword>
<dbReference type="Pfam" id="PF04434">
    <property type="entry name" value="SWIM"/>
    <property type="match status" value="1"/>
</dbReference>
<feature type="domain" description="SWIM-type" evidence="6">
    <location>
        <begin position="137"/>
        <end position="169"/>
    </location>
</feature>
<evidence type="ECO:0000256" key="2">
    <source>
        <dbReference type="ARBA" id="ARBA00022771"/>
    </source>
</evidence>
<dbReference type="GeneID" id="107025081"/>
<protein>
    <submittedName>
        <fullName evidence="8">Uncharacterized protein LOC107025081</fullName>
    </submittedName>
</protein>
<dbReference type="InterPro" id="IPR006564">
    <property type="entry name" value="Znf_PMZ"/>
</dbReference>
<evidence type="ECO:0000256" key="3">
    <source>
        <dbReference type="ARBA" id="ARBA00022833"/>
    </source>
</evidence>
<evidence type="ECO:0000313" key="7">
    <source>
        <dbReference type="Proteomes" id="UP000694930"/>
    </source>
</evidence>
<feature type="region of interest" description="Disordered" evidence="5">
    <location>
        <begin position="208"/>
        <end position="236"/>
    </location>
</feature>
<dbReference type="PANTHER" id="PTHR31973:SF197">
    <property type="entry name" value="SWIM-TYPE DOMAIN-CONTAINING PROTEIN"/>
    <property type="match status" value="1"/>
</dbReference>
<name>A0ABM1H7D3_SOLPN</name>
<keyword evidence="1" id="KW-0479">Metal-binding</keyword>
<gene>
    <name evidence="8" type="primary">LOC107025081</name>
</gene>